<dbReference type="AlphaFoldDB" id="A0AAD6YIX9"/>
<protein>
    <submittedName>
        <fullName evidence="2">Uncharacterized protein</fullName>
    </submittedName>
</protein>
<organism evidence="2 3">
    <name type="scientific">Mycena pura</name>
    <dbReference type="NCBI Taxonomy" id="153505"/>
    <lineage>
        <taxon>Eukaryota</taxon>
        <taxon>Fungi</taxon>
        <taxon>Dikarya</taxon>
        <taxon>Basidiomycota</taxon>
        <taxon>Agaricomycotina</taxon>
        <taxon>Agaricomycetes</taxon>
        <taxon>Agaricomycetidae</taxon>
        <taxon>Agaricales</taxon>
        <taxon>Marasmiineae</taxon>
        <taxon>Mycenaceae</taxon>
        <taxon>Mycena</taxon>
    </lineage>
</organism>
<reference evidence="2" key="1">
    <citation type="submission" date="2023-03" db="EMBL/GenBank/DDBJ databases">
        <title>Massive genome expansion in bonnet fungi (Mycena s.s.) driven by repeated elements and novel gene families across ecological guilds.</title>
        <authorList>
            <consortium name="Lawrence Berkeley National Laboratory"/>
            <person name="Harder C.B."/>
            <person name="Miyauchi S."/>
            <person name="Viragh M."/>
            <person name="Kuo A."/>
            <person name="Thoen E."/>
            <person name="Andreopoulos B."/>
            <person name="Lu D."/>
            <person name="Skrede I."/>
            <person name="Drula E."/>
            <person name="Henrissat B."/>
            <person name="Morin E."/>
            <person name="Kohler A."/>
            <person name="Barry K."/>
            <person name="LaButti K."/>
            <person name="Morin E."/>
            <person name="Salamov A."/>
            <person name="Lipzen A."/>
            <person name="Mereny Z."/>
            <person name="Hegedus B."/>
            <person name="Baldrian P."/>
            <person name="Stursova M."/>
            <person name="Weitz H."/>
            <person name="Taylor A."/>
            <person name="Grigoriev I.V."/>
            <person name="Nagy L.G."/>
            <person name="Martin F."/>
            <person name="Kauserud H."/>
        </authorList>
    </citation>
    <scope>NUCLEOTIDE SEQUENCE</scope>
    <source>
        <strain evidence="2">9144</strain>
    </source>
</reference>
<evidence type="ECO:0000256" key="1">
    <source>
        <dbReference type="SAM" id="MobiDB-lite"/>
    </source>
</evidence>
<dbReference type="EMBL" id="JARJCW010000021">
    <property type="protein sequence ID" value="KAJ7213514.1"/>
    <property type="molecule type" value="Genomic_DNA"/>
</dbReference>
<keyword evidence="3" id="KW-1185">Reference proteome</keyword>
<proteinExistence type="predicted"/>
<feature type="region of interest" description="Disordered" evidence="1">
    <location>
        <begin position="78"/>
        <end position="99"/>
    </location>
</feature>
<evidence type="ECO:0000313" key="2">
    <source>
        <dbReference type="EMBL" id="KAJ7213514.1"/>
    </source>
</evidence>
<accession>A0AAD6YIX9</accession>
<name>A0AAD6YIX9_9AGAR</name>
<feature type="region of interest" description="Disordered" evidence="1">
    <location>
        <begin position="121"/>
        <end position="172"/>
    </location>
</feature>
<sequence length="172" mass="18972">MHLLHISLRSQLYYVMLFVLYLLERSFLIQCYSLLCSLLSESRVTHSTSPALTSSLCPNIYQKSLHLEGPSADLIDVGRRRPRLAEGPRPSRPTGSWPMSVGVGRWPRLSRPVALQPNFAHMSGKCRGGPTGYDNDNNKSQSIGTKSTAQAGLKDWPRLAEGLAQGVGRGRP</sequence>
<feature type="compositionally biased region" description="Polar residues" evidence="1">
    <location>
        <begin position="134"/>
        <end position="150"/>
    </location>
</feature>
<comment type="caution">
    <text evidence="2">The sequence shown here is derived from an EMBL/GenBank/DDBJ whole genome shotgun (WGS) entry which is preliminary data.</text>
</comment>
<evidence type="ECO:0000313" key="3">
    <source>
        <dbReference type="Proteomes" id="UP001219525"/>
    </source>
</evidence>
<gene>
    <name evidence="2" type="ORF">GGX14DRAFT_393010</name>
</gene>
<dbReference type="Proteomes" id="UP001219525">
    <property type="component" value="Unassembled WGS sequence"/>
</dbReference>